<evidence type="ECO:0000313" key="3">
    <source>
        <dbReference type="EMBL" id="KAL0481571.1"/>
    </source>
</evidence>
<sequence>MFTTPYKDGFLQVKSSRWPHMYKKKYVQVQDNYLSLNNIKENEYTEFNRIHLNKVLDCTYGAKDFELKVEYTTDDSTETNHIIEMKAINEEEHNSWMQSLQKAVLYAKYTPTASSEPELYSPVLIEGTDSITRRLSQIYDTPRGRNSTSAPNSPTKRSSRGSSTSNPSPRRGSSVMNKITNRLSRVFGEDNNLSPTAAATNELTLVEQYYMEKKGEEAICDLAQLQAMIQLHDQNEAKKQSTTDKLKNMHNRKSGKFT</sequence>
<dbReference type="EMBL" id="JAOPGA020000773">
    <property type="protein sequence ID" value="KAL0481571.1"/>
    <property type="molecule type" value="Genomic_DNA"/>
</dbReference>
<dbReference type="CDD" id="cd00821">
    <property type="entry name" value="PH"/>
    <property type="match status" value="1"/>
</dbReference>
<protein>
    <submittedName>
        <fullName evidence="3">3-isopropylmalate dehydratase large subunit</fullName>
    </submittedName>
</protein>
<dbReference type="SMART" id="SM00233">
    <property type="entry name" value="PH"/>
    <property type="match status" value="1"/>
</dbReference>
<feature type="domain" description="PH" evidence="2">
    <location>
        <begin position="4"/>
        <end position="105"/>
    </location>
</feature>
<evidence type="ECO:0000256" key="1">
    <source>
        <dbReference type="SAM" id="MobiDB-lite"/>
    </source>
</evidence>
<gene>
    <name evidence="3" type="ORF">AKO1_012301</name>
</gene>
<evidence type="ECO:0000313" key="4">
    <source>
        <dbReference type="Proteomes" id="UP001431209"/>
    </source>
</evidence>
<feature type="region of interest" description="Disordered" evidence="1">
    <location>
        <begin position="236"/>
        <end position="258"/>
    </location>
</feature>
<dbReference type="Proteomes" id="UP001431209">
    <property type="component" value="Unassembled WGS sequence"/>
</dbReference>
<dbReference type="InterPro" id="IPR011993">
    <property type="entry name" value="PH-like_dom_sf"/>
</dbReference>
<dbReference type="AlphaFoldDB" id="A0AAW2YVU2"/>
<accession>A0AAW2YVU2</accession>
<comment type="caution">
    <text evidence="3">The sequence shown here is derived from an EMBL/GenBank/DDBJ whole genome shotgun (WGS) entry which is preliminary data.</text>
</comment>
<dbReference type="SUPFAM" id="SSF50729">
    <property type="entry name" value="PH domain-like"/>
    <property type="match status" value="1"/>
</dbReference>
<dbReference type="PROSITE" id="PS50003">
    <property type="entry name" value="PH_DOMAIN"/>
    <property type="match status" value="1"/>
</dbReference>
<dbReference type="Pfam" id="PF00169">
    <property type="entry name" value="PH"/>
    <property type="match status" value="1"/>
</dbReference>
<organism evidence="3 4">
    <name type="scientific">Acrasis kona</name>
    <dbReference type="NCBI Taxonomy" id="1008807"/>
    <lineage>
        <taxon>Eukaryota</taxon>
        <taxon>Discoba</taxon>
        <taxon>Heterolobosea</taxon>
        <taxon>Tetramitia</taxon>
        <taxon>Eutetramitia</taxon>
        <taxon>Acrasidae</taxon>
        <taxon>Acrasis</taxon>
    </lineage>
</organism>
<feature type="compositionally biased region" description="Basic residues" evidence="1">
    <location>
        <begin position="248"/>
        <end position="258"/>
    </location>
</feature>
<feature type="compositionally biased region" description="Low complexity" evidence="1">
    <location>
        <begin position="152"/>
        <end position="174"/>
    </location>
</feature>
<keyword evidence="4" id="KW-1185">Reference proteome</keyword>
<feature type="compositionally biased region" description="Polar residues" evidence="1">
    <location>
        <begin position="137"/>
        <end position="151"/>
    </location>
</feature>
<reference evidence="3 4" key="1">
    <citation type="submission" date="2024-03" db="EMBL/GenBank/DDBJ databases">
        <title>The Acrasis kona genome and developmental transcriptomes reveal deep origins of eukaryotic multicellular pathways.</title>
        <authorList>
            <person name="Sheikh S."/>
            <person name="Fu C.-J."/>
            <person name="Brown M.W."/>
            <person name="Baldauf S.L."/>
        </authorList>
    </citation>
    <scope>NUCLEOTIDE SEQUENCE [LARGE SCALE GENOMIC DNA]</scope>
    <source>
        <strain evidence="3 4">ATCC MYA-3509</strain>
    </source>
</reference>
<name>A0AAW2YVU2_9EUKA</name>
<feature type="region of interest" description="Disordered" evidence="1">
    <location>
        <begin position="137"/>
        <end position="176"/>
    </location>
</feature>
<feature type="compositionally biased region" description="Basic and acidic residues" evidence="1">
    <location>
        <begin position="236"/>
        <end position="247"/>
    </location>
</feature>
<proteinExistence type="predicted"/>
<dbReference type="InterPro" id="IPR001849">
    <property type="entry name" value="PH_domain"/>
</dbReference>
<evidence type="ECO:0000259" key="2">
    <source>
        <dbReference type="PROSITE" id="PS50003"/>
    </source>
</evidence>
<dbReference type="Gene3D" id="2.30.29.30">
    <property type="entry name" value="Pleckstrin-homology domain (PH domain)/Phosphotyrosine-binding domain (PTB)"/>
    <property type="match status" value="1"/>
</dbReference>